<dbReference type="InterPro" id="IPR029063">
    <property type="entry name" value="SAM-dependent_MTases_sf"/>
</dbReference>
<dbReference type="InterPro" id="IPR010280">
    <property type="entry name" value="U5_MeTrfase_fam"/>
</dbReference>
<evidence type="ECO:0000256" key="1">
    <source>
        <dbReference type="ARBA" id="ARBA00022603"/>
    </source>
</evidence>
<keyword evidence="2 4" id="KW-0808">Transferase</keyword>
<dbReference type="InterPro" id="IPR030390">
    <property type="entry name" value="MeTrfase_TrmA_AS"/>
</dbReference>
<feature type="binding site" evidence="4">
    <location>
        <position position="338"/>
    </location>
    <ligand>
        <name>S-adenosyl-L-methionine</name>
        <dbReference type="ChEBI" id="CHEBI:59789"/>
    </ligand>
</feature>
<evidence type="ECO:0000256" key="3">
    <source>
        <dbReference type="ARBA" id="ARBA00022691"/>
    </source>
</evidence>
<feature type="domain" description="TRAM" evidence="6">
    <location>
        <begin position="1"/>
        <end position="58"/>
    </location>
</feature>
<accession>A0A7G9FMF8</accession>
<dbReference type="Gene3D" id="2.40.50.1070">
    <property type="match status" value="1"/>
</dbReference>
<keyword evidence="1 4" id="KW-0489">Methyltransferase</keyword>
<keyword evidence="8" id="KW-1185">Reference proteome</keyword>
<organism evidence="7 8">
    <name type="scientific">Wujia chipingensis</name>
    <dbReference type="NCBI Taxonomy" id="2763670"/>
    <lineage>
        <taxon>Bacteria</taxon>
        <taxon>Bacillati</taxon>
        <taxon>Bacillota</taxon>
        <taxon>Clostridia</taxon>
        <taxon>Lachnospirales</taxon>
        <taxon>Lachnospiraceae</taxon>
        <taxon>Wujia</taxon>
    </lineage>
</organism>
<dbReference type="SUPFAM" id="SSF53335">
    <property type="entry name" value="S-adenosyl-L-methionine-dependent methyltransferases"/>
    <property type="match status" value="1"/>
</dbReference>
<dbReference type="Gene3D" id="3.40.50.150">
    <property type="entry name" value="Vaccinia Virus protein VP39"/>
    <property type="match status" value="1"/>
</dbReference>
<dbReference type="GO" id="GO:0032259">
    <property type="term" value="P:methylation"/>
    <property type="evidence" value="ECO:0007669"/>
    <property type="project" value="UniProtKB-KW"/>
</dbReference>
<feature type="binding site" evidence="4">
    <location>
        <position position="359"/>
    </location>
    <ligand>
        <name>S-adenosyl-L-methionine</name>
        <dbReference type="ChEBI" id="CHEBI:59789"/>
    </ligand>
</feature>
<reference evidence="7 8" key="1">
    <citation type="submission" date="2020-08" db="EMBL/GenBank/DDBJ databases">
        <authorList>
            <person name="Liu C."/>
            <person name="Sun Q."/>
        </authorList>
    </citation>
    <scope>NUCLEOTIDE SEQUENCE [LARGE SCALE GENOMIC DNA]</scope>
    <source>
        <strain evidence="7 8">NSJ-4</strain>
    </source>
</reference>
<feature type="active site" evidence="5">
    <location>
        <position position="431"/>
    </location>
</feature>
<dbReference type="NCBIfam" id="TIGR00479">
    <property type="entry name" value="rumA"/>
    <property type="match status" value="1"/>
</dbReference>
<dbReference type="KEGG" id="wcp:H9Q76_00025"/>
<dbReference type="PROSITE" id="PS01230">
    <property type="entry name" value="TRMA_1"/>
    <property type="match status" value="1"/>
</dbReference>
<proteinExistence type="inferred from homology"/>
<dbReference type="RefSeq" id="WP_249321331.1">
    <property type="nucleotide sequence ID" value="NZ_CP060632.1"/>
</dbReference>
<evidence type="ECO:0000256" key="4">
    <source>
        <dbReference type="PROSITE-ProRule" id="PRU01024"/>
    </source>
</evidence>
<dbReference type="PROSITE" id="PS51687">
    <property type="entry name" value="SAM_MT_RNA_M5U"/>
    <property type="match status" value="1"/>
</dbReference>
<evidence type="ECO:0000313" key="7">
    <source>
        <dbReference type="EMBL" id="QNL99739.1"/>
    </source>
</evidence>
<dbReference type="Proteomes" id="UP000515819">
    <property type="component" value="Chromosome"/>
</dbReference>
<dbReference type="GO" id="GO:0006396">
    <property type="term" value="P:RNA processing"/>
    <property type="evidence" value="ECO:0007669"/>
    <property type="project" value="InterPro"/>
</dbReference>
<dbReference type="InterPro" id="IPR012340">
    <property type="entry name" value="NA-bd_OB-fold"/>
</dbReference>
<evidence type="ECO:0000256" key="2">
    <source>
        <dbReference type="ARBA" id="ARBA00022679"/>
    </source>
</evidence>
<dbReference type="InterPro" id="IPR002792">
    <property type="entry name" value="TRAM_dom"/>
</dbReference>
<protein>
    <submittedName>
        <fullName evidence="7">23S rRNA (Uracil(1939)-C(5))-methyltransferase RlmD</fullName>
        <ecNumber evidence="7">2.1.1.190</ecNumber>
    </submittedName>
</protein>
<gene>
    <name evidence="7" type="primary">rlmD</name>
    <name evidence="7" type="ORF">H9Q76_00025</name>
</gene>
<name>A0A7G9FMF8_9FIRM</name>
<dbReference type="PANTHER" id="PTHR11061:SF30">
    <property type="entry name" value="TRNA (URACIL(54)-C(5))-METHYLTRANSFERASE"/>
    <property type="match status" value="1"/>
</dbReference>
<keyword evidence="3 4" id="KW-0949">S-adenosyl-L-methionine</keyword>
<dbReference type="EC" id="2.1.1.190" evidence="7"/>
<sequence length="566" mass="63206">MKKGDVCEGIIERYDFPNKGSFQVDERKVTIKGALPGQKVKYMVTKKKSGMAEGKVLEVLERSPLEDVEPTCPYFGACGGCAYQTMSYDNQLKLKADMVKALLDRVLLAEDSNSKDYEWEGILGSPSQTAYRNKMEFTFGDAYKDGPLALGLHQKGSFYDILTVDGCEIIGADWSRILTATLAFFSGRNVPFFHRMRHEGILRNLVVRQSRANGQFLINLVTSTQWVTYGFDVKQLLQAFVEMLLELEKSDAFAGSIAGILYTENDALGDVVQSDRMELLYGQDYIEEEILGLKFKISPFSFFQTNTGGCEVLYEKARDYIMRGSVKLDGDKTVFDLYSGTGTIAQMMAAVSKKVIGIEIVEEAVEAAKENAKANGLSNCEFIAGDVLKAIDLVDEKPDLIIVDPPRDGIHPKALEKILAFGVDEIVYISCKPTSLARDLETIIRRGYHVDKVCCVDQFPRTSHVETVVLLSQQKPDDTIEIDLDLDELDATSAELKATYQEIKDYVLKEFGLKVSSLYISQVKRKCGIEVGENYNLPKSENARVPQCPKEKEEAIKAALKYFAMI</sequence>
<feature type="binding site" evidence="4">
    <location>
        <position position="404"/>
    </location>
    <ligand>
        <name>S-adenosyl-L-methionine</name>
        <dbReference type="ChEBI" id="CHEBI:59789"/>
    </ligand>
</feature>
<dbReference type="CDD" id="cd02440">
    <property type="entry name" value="AdoMet_MTases"/>
    <property type="match status" value="1"/>
</dbReference>
<dbReference type="PANTHER" id="PTHR11061">
    <property type="entry name" value="RNA M5U METHYLTRANSFERASE"/>
    <property type="match status" value="1"/>
</dbReference>
<evidence type="ECO:0000313" key="8">
    <source>
        <dbReference type="Proteomes" id="UP000515819"/>
    </source>
</evidence>
<dbReference type="GO" id="GO:0008173">
    <property type="term" value="F:RNA methyltransferase activity"/>
    <property type="evidence" value="ECO:0007669"/>
    <property type="project" value="InterPro"/>
</dbReference>
<dbReference type="Gene3D" id="2.40.50.140">
    <property type="entry name" value="Nucleic acid-binding proteins"/>
    <property type="match status" value="1"/>
</dbReference>
<evidence type="ECO:0000259" key="6">
    <source>
        <dbReference type="PROSITE" id="PS50926"/>
    </source>
</evidence>
<dbReference type="Pfam" id="PF05958">
    <property type="entry name" value="tRNA_U5-meth_tr"/>
    <property type="match status" value="1"/>
</dbReference>
<dbReference type="AlphaFoldDB" id="A0A7G9FMF8"/>
<evidence type="ECO:0000256" key="5">
    <source>
        <dbReference type="PROSITE-ProRule" id="PRU10015"/>
    </source>
</evidence>
<dbReference type="PROSITE" id="PS50926">
    <property type="entry name" value="TRAM"/>
    <property type="match status" value="1"/>
</dbReference>
<feature type="binding site" evidence="4">
    <location>
        <position position="304"/>
    </location>
    <ligand>
        <name>S-adenosyl-L-methionine</name>
        <dbReference type="ChEBI" id="CHEBI:59789"/>
    </ligand>
</feature>
<comment type="similarity">
    <text evidence="4">Belongs to the class I-like SAM-binding methyltransferase superfamily. RNA M5U methyltransferase family.</text>
</comment>
<dbReference type="SUPFAM" id="SSF50249">
    <property type="entry name" value="Nucleic acid-binding proteins"/>
    <property type="match status" value="1"/>
</dbReference>
<dbReference type="EMBL" id="CP060632">
    <property type="protein sequence ID" value="QNL99739.1"/>
    <property type="molecule type" value="Genomic_DNA"/>
</dbReference>
<feature type="active site" description="Nucleophile" evidence="4">
    <location>
        <position position="431"/>
    </location>
</feature>